<evidence type="ECO:0000259" key="3">
    <source>
        <dbReference type="Pfam" id="PF05548"/>
    </source>
</evidence>
<dbReference type="OrthoDB" id="10331809at2759"/>
<dbReference type="AlphaFoldDB" id="A0A8J4FRI9"/>
<feature type="chain" id="PRO_5035415759" description="Peptidase M11 gametolysin domain-containing protein" evidence="2">
    <location>
        <begin position="23"/>
        <end position="1094"/>
    </location>
</feature>
<dbReference type="PANTHER" id="PTHR24216:SF65">
    <property type="entry name" value="PAXILLIN-LIKE PROTEIN 1"/>
    <property type="match status" value="1"/>
</dbReference>
<reference evidence="4" key="1">
    <citation type="journal article" date="2021" name="Proc. Natl. Acad. Sci. U.S.A.">
        <title>Three genomes in the algal genus Volvox reveal the fate of a haploid sex-determining region after a transition to homothallism.</title>
        <authorList>
            <person name="Yamamoto K."/>
            <person name="Hamaji T."/>
            <person name="Kawai-Toyooka H."/>
            <person name="Matsuzaki R."/>
            <person name="Takahashi F."/>
            <person name="Nishimura Y."/>
            <person name="Kawachi M."/>
            <person name="Noguchi H."/>
            <person name="Minakuchi Y."/>
            <person name="Umen J.G."/>
            <person name="Toyoda A."/>
            <person name="Nozaki H."/>
        </authorList>
    </citation>
    <scope>NUCLEOTIDE SEQUENCE</scope>
    <source>
        <strain evidence="5">NIES-3785</strain>
        <strain evidence="4">NIES-3786</strain>
    </source>
</reference>
<gene>
    <name evidence="4" type="ORF">Vretifemale_15383</name>
    <name evidence="5" type="ORF">Vretimale_1768</name>
</gene>
<dbReference type="EMBL" id="BNCP01000039">
    <property type="protein sequence ID" value="GIL87282.1"/>
    <property type="molecule type" value="Genomic_DNA"/>
</dbReference>
<dbReference type="InterPro" id="IPR008752">
    <property type="entry name" value="Peptidase_M11"/>
</dbReference>
<feature type="domain" description="Peptidase M11 gametolysin" evidence="3">
    <location>
        <begin position="138"/>
        <end position="438"/>
    </location>
</feature>
<accession>A0A8J4FRI9</accession>
<protein>
    <recommendedName>
        <fullName evidence="3">Peptidase M11 gametolysin domain-containing protein</fullName>
    </recommendedName>
</protein>
<dbReference type="Proteomes" id="UP000747110">
    <property type="component" value="Unassembled WGS sequence"/>
</dbReference>
<comment type="caution">
    <text evidence="4">The sequence shown here is derived from an EMBL/GenBank/DDBJ whole genome shotgun (WGS) entry which is preliminary data.</text>
</comment>
<evidence type="ECO:0000313" key="6">
    <source>
        <dbReference type="Proteomes" id="UP000747110"/>
    </source>
</evidence>
<keyword evidence="2" id="KW-0732">Signal</keyword>
<dbReference type="EMBL" id="BNCQ01000002">
    <property type="protein sequence ID" value="GIL95821.1"/>
    <property type="molecule type" value="Genomic_DNA"/>
</dbReference>
<dbReference type="PANTHER" id="PTHR24216">
    <property type="entry name" value="PAXILLIN-RELATED"/>
    <property type="match status" value="1"/>
</dbReference>
<evidence type="ECO:0000313" key="5">
    <source>
        <dbReference type="EMBL" id="GIL95821.1"/>
    </source>
</evidence>
<organism evidence="4 6">
    <name type="scientific">Volvox reticuliferus</name>
    <dbReference type="NCBI Taxonomy" id="1737510"/>
    <lineage>
        <taxon>Eukaryota</taxon>
        <taxon>Viridiplantae</taxon>
        <taxon>Chlorophyta</taxon>
        <taxon>core chlorophytes</taxon>
        <taxon>Chlorophyceae</taxon>
        <taxon>CS clade</taxon>
        <taxon>Chlamydomonadales</taxon>
        <taxon>Volvocaceae</taxon>
        <taxon>Volvox</taxon>
    </lineage>
</organism>
<proteinExistence type="predicted"/>
<feature type="compositionally biased region" description="Pro residues" evidence="1">
    <location>
        <begin position="479"/>
        <end position="632"/>
    </location>
</feature>
<sequence>MRIKLLLVALALVATSLRVVHGQTTAGGAPPVMYGPVAPEAVRQKIMGELLYITVDNTTNQWLLRNSEGNLVPLMGGFIPPPTDVFGVKVSSGSVVELDCFFNPLTGDCTPDGATIIKVLQAAQASEVADGANITQSLLVIILDYPACGLPSNITEADVRTIYLGPNLDGNGGVAQKYRQCSYGKFNFNFTTFRVVRVPHMCSSSITNSCAYWAIQQLADTATKALIGTASFSSFTHYTYLVPPGLRSVCTWGGLALLPGRQTWLQTVAPRGIYRWPTIMQEAIHNYGLWHSWRNGTEYGDYSTSMGRGEACPNAAEISRMGWATAAVGGNQLDKDSLLPGSVKTFILPATYLTGNNNYLRVQTNWLPTYSNLSLGRNLYMAVRVNKSGDAALGAEFAFKINVHEVYAFTDNSPFYIYSERQISFINSTGALSQLVLTPYNLVVYGGAWVATDTMRVHLCRYITSPSECPPLSSLETVNPPPPPPPSPAPPSPRPSPPPPPKPPSPNPPASTKPLPPNPPPRPSPPPSPSPPPKPSPPTSLTPPLSPSPPPKPPPPPSPSPPTRPSPPPSPSPPTRPSPPPSPSPPTRPSPPPSPSPPTRPSPPPIVLPTPPNRSPPPSPPPPNRPLPPSPSPSSALLASCPVVAGFLGPFNSTDHTGDDMLNSADPIGDCTLRPNCLGVNSKGWLKSKTSPTATVSGVCLYLRNATLFNSASCGALLEVYGVVPGSSWGQLANAAGLQTIYTNANCNVRACTYYQTKYGTNSSTAWGSLPTSLQSSWTKYSCNTVVLKCPAILGYMATPDTDHTGDDIANAGSVAAAAIQCASNSGCQAFNSAGLMKSKAFPVSTAAAGSCLYTKILGYVWSSPPPSAAIKYLDCPSADGFLGPFDSTDHAGDDALVSTDDLSSICILRPDCLGFNSLGFLKAKIVPTAPATGVCLYVRNASFFSSHVCGKMIDSYGIIPGSSWGELSPSPGHQAIYSSASCDIKACTYFQFKYGTNSSTWGSMPSALQFSWNKYSCNQVIEGCPYVDGFLATPNSDHIGNDIANVDSIAKAAVQCRADPSCQAFSNGGVMKTSAFPVTAVTGSCLYTKVPIN</sequence>
<evidence type="ECO:0000256" key="2">
    <source>
        <dbReference type="SAM" id="SignalP"/>
    </source>
</evidence>
<evidence type="ECO:0000313" key="4">
    <source>
        <dbReference type="EMBL" id="GIL87282.1"/>
    </source>
</evidence>
<feature type="region of interest" description="Disordered" evidence="1">
    <location>
        <begin position="473"/>
        <end position="635"/>
    </location>
</feature>
<keyword evidence="6" id="KW-1185">Reference proteome</keyword>
<dbReference type="Proteomes" id="UP000722791">
    <property type="component" value="Unassembled WGS sequence"/>
</dbReference>
<dbReference type="PRINTS" id="PR01217">
    <property type="entry name" value="PRICHEXTENSN"/>
</dbReference>
<feature type="signal peptide" evidence="2">
    <location>
        <begin position="1"/>
        <end position="22"/>
    </location>
</feature>
<evidence type="ECO:0000256" key="1">
    <source>
        <dbReference type="SAM" id="MobiDB-lite"/>
    </source>
</evidence>
<name>A0A8J4FRI9_9CHLO</name>
<dbReference type="Pfam" id="PF05548">
    <property type="entry name" value="Peptidase_M11"/>
    <property type="match status" value="1"/>
</dbReference>